<dbReference type="Gene3D" id="3.30.70.1060">
    <property type="entry name" value="Dimeric alpha+beta barrel"/>
    <property type="match status" value="1"/>
</dbReference>
<feature type="domain" description="YCII-related" evidence="2">
    <location>
        <begin position="26"/>
        <end position="87"/>
    </location>
</feature>
<dbReference type="InterPro" id="IPR005545">
    <property type="entry name" value="YCII"/>
</dbReference>
<evidence type="ECO:0000313" key="3">
    <source>
        <dbReference type="EMBL" id="PAB57411.1"/>
    </source>
</evidence>
<evidence type="ECO:0000259" key="2">
    <source>
        <dbReference type="Pfam" id="PF03795"/>
    </source>
</evidence>
<dbReference type="PANTHER" id="PTHR37828:SF1">
    <property type="entry name" value="YCII-RELATED DOMAIN-CONTAINING PROTEIN"/>
    <property type="match status" value="1"/>
</dbReference>
<organism evidence="3 4">
    <name type="scientific">Anaeromicrobium sediminis</name>
    <dbReference type="NCBI Taxonomy" id="1478221"/>
    <lineage>
        <taxon>Bacteria</taxon>
        <taxon>Bacillati</taxon>
        <taxon>Bacillota</taxon>
        <taxon>Clostridia</taxon>
        <taxon>Peptostreptococcales</taxon>
        <taxon>Thermotaleaceae</taxon>
        <taxon>Anaeromicrobium</taxon>
    </lineage>
</organism>
<dbReference type="InterPro" id="IPR011008">
    <property type="entry name" value="Dimeric_a/b-barrel"/>
</dbReference>
<sequence>MKKGDRLFARIDYRIKGNEFGPKDFDDHTEYLEGVSRERYFAGGGFAAKDGGMILFKAKDIEEAKAICDKDPIIDRKLYKYELYEWNLVIVSDEE</sequence>
<dbReference type="OrthoDB" id="1932288at2"/>
<comment type="caution">
    <text evidence="3">The sequence shown here is derived from an EMBL/GenBank/DDBJ whole genome shotgun (WGS) entry which is preliminary data.</text>
</comment>
<dbReference type="PANTHER" id="PTHR37828">
    <property type="entry name" value="GSR2449 PROTEIN"/>
    <property type="match status" value="1"/>
</dbReference>
<comment type="similarity">
    <text evidence="1">Belongs to the YciI family.</text>
</comment>
<evidence type="ECO:0000313" key="4">
    <source>
        <dbReference type="Proteomes" id="UP000216024"/>
    </source>
</evidence>
<dbReference type="SUPFAM" id="SSF54909">
    <property type="entry name" value="Dimeric alpha+beta barrel"/>
    <property type="match status" value="1"/>
</dbReference>
<name>A0A267MCV1_9FIRM</name>
<dbReference type="AlphaFoldDB" id="A0A267MCV1"/>
<reference evidence="3 4" key="1">
    <citation type="submission" date="2017-06" db="EMBL/GenBank/DDBJ databases">
        <title>Draft genome sequence of anaerobic fermentative bacterium Anaeromicrobium sediminis DY2726D isolated from West Pacific Ocean sediments.</title>
        <authorList>
            <person name="Zeng X."/>
        </authorList>
    </citation>
    <scope>NUCLEOTIDE SEQUENCE [LARGE SCALE GENOMIC DNA]</scope>
    <source>
        <strain evidence="3 4">DY2726D</strain>
    </source>
</reference>
<gene>
    <name evidence="3" type="ORF">CCE28_19135</name>
</gene>
<keyword evidence="4" id="KW-1185">Reference proteome</keyword>
<evidence type="ECO:0000256" key="1">
    <source>
        <dbReference type="ARBA" id="ARBA00007689"/>
    </source>
</evidence>
<dbReference type="Pfam" id="PF03795">
    <property type="entry name" value="YCII"/>
    <property type="match status" value="1"/>
</dbReference>
<protein>
    <recommendedName>
        <fullName evidence="2">YCII-related domain-containing protein</fullName>
    </recommendedName>
</protein>
<dbReference type="RefSeq" id="WP_095135394.1">
    <property type="nucleotide sequence ID" value="NZ_NIBG01000026.1"/>
</dbReference>
<dbReference type="EMBL" id="NIBG01000026">
    <property type="protein sequence ID" value="PAB57411.1"/>
    <property type="molecule type" value="Genomic_DNA"/>
</dbReference>
<accession>A0A267MCV1</accession>
<dbReference type="Proteomes" id="UP000216024">
    <property type="component" value="Unassembled WGS sequence"/>
</dbReference>
<proteinExistence type="inferred from homology"/>